<dbReference type="CDD" id="cd08916">
    <property type="entry name" value="TrHb3_P"/>
    <property type="match status" value="1"/>
</dbReference>
<dbReference type="RefSeq" id="WP_343890668.1">
    <property type="nucleotide sequence ID" value="NZ_BAAAEH010000035.1"/>
</dbReference>
<gene>
    <name evidence="1" type="ORF">ABC974_03365</name>
</gene>
<keyword evidence="2" id="KW-1185">Reference proteome</keyword>
<evidence type="ECO:0000313" key="2">
    <source>
        <dbReference type="Proteomes" id="UP001419910"/>
    </source>
</evidence>
<dbReference type="Gene3D" id="1.10.490.10">
    <property type="entry name" value="Globins"/>
    <property type="match status" value="1"/>
</dbReference>
<organism evidence="1 2">
    <name type="scientific">Sphingomonas oligophenolica</name>
    <dbReference type="NCBI Taxonomy" id="301154"/>
    <lineage>
        <taxon>Bacteria</taxon>
        <taxon>Pseudomonadati</taxon>
        <taxon>Pseudomonadota</taxon>
        <taxon>Alphaproteobacteria</taxon>
        <taxon>Sphingomonadales</taxon>
        <taxon>Sphingomonadaceae</taxon>
        <taxon>Sphingomonas</taxon>
    </lineage>
</organism>
<dbReference type="SUPFAM" id="SSF46458">
    <property type="entry name" value="Globin-like"/>
    <property type="match status" value="1"/>
</dbReference>
<sequence length="134" mass="15041">MEQSAQIDDTALERLIPLFYKRVREDAGLGPVFNDAIADWPEHLDKLVAFWSSVMLTSGRYKGNPVLAHLKHRARITPELFERWLALWAETTDEVMMPQAAAALQAKAARIAESLQLALFFKLDPQARPGRAAA</sequence>
<proteinExistence type="predicted"/>
<comment type="caution">
    <text evidence="1">The sequence shown here is derived from an EMBL/GenBank/DDBJ whole genome shotgun (WGS) entry which is preliminary data.</text>
</comment>
<protein>
    <submittedName>
        <fullName evidence="1">Group III truncated hemoglobin</fullName>
    </submittedName>
</protein>
<dbReference type="InterPro" id="IPR009050">
    <property type="entry name" value="Globin-like_sf"/>
</dbReference>
<evidence type="ECO:0000313" key="1">
    <source>
        <dbReference type="EMBL" id="MEN2788651.1"/>
    </source>
</evidence>
<accession>A0ABU9XYP4</accession>
<dbReference type="Proteomes" id="UP001419910">
    <property type="component" value="Unassembled WGS sequence"/>
</dbReference>
<reference evidence="1 2" key="1">
    <citation type="submission" date="2024-05" db="EMBL/GenBank/DDBJ databases">
        <authorList>
            <person name="Liu Q."/>
            <person name="Xin Y.-H."/>
        </authorList>
    </citation>
    <scope>NUCLEOTIDE SEQUENCE [LARGE SCALE GENOMIC DNA]</scope>
    <source>
        <strain evidence="1 2">CGMCC 1.10181</strain>
    </source>
</reference>
<dbReference type="EMBL" id="JBDIME010000002">
    <property type="protein sequence ID" value="MEN2788651.1"/>
    <property type="molecule type" value="Genomic_DNA"/>
</dbReference>
<dbReference type="InterPro" id="IPR012292">
    <property type="entry name" value="Globin/Proto"/>
</dbReference>
<name>A0ABU9XYP4_9SPHN</name>